<feature type="transmembrane region" description="Helical" evidence="2">
    <location>
        <begin position="148"/>
        <end position="166"/>
    </location>
</feature>
<dbReference type="GO" id="GO:0042802">
    <property type="term" value="F:identical protein binding"/>
    <property type="evidence" value="ECO:0007669"/>
    <property type="project" value="TreeGrafter"/>
</dbReference>
<evidence type="ECO:0000256" key="2">
    <source>
        <dbReference type="SAM" id="Phobius"/>
    </source>
</evidence>
<protein>
    <submittedName>
        <fullName evidence="4">GHKL domain-containing protein</fullName>
    </submittedName>
</protein>
<reference evidence="5" key="1">
    <citation type="journal article" date="2017" name="Sci. Rep.">
        <title>Determination of the Genome and Primary Transcriptome of Syngas Fermenting Eubacterium limosum ATCC 8486.</title>
        <authorList>
            <person name="Song Y."/>
            <person name="Shin J."/>
            <person name="Jeong Y."/>
            <person name="Jin S."/>
            <person name="Lee J.K."/>
            <person name="Kim D.R."/>
            <person name="Kim S.C."/>
            <person name="Cho S."/>
            <person name="Cho B.K."/>
        </authorList>
    </citation>
    <scope>NUCLEOTIDE SEQUENCE [LARGE SCALE GENOMIC DNA]</scope>
    <source>
        <strain evidence="5">ATCC 8486</strain>
    </source>
</reference>
<dbReference type="Pfam" id="PF14501">
    <property type="entry name" value="HATPase_c_5"/>
    <property type="match status" value="1"/>
</dbReference>
<organism evidence="4 5">
    <name type="scientific">Eubacterium limosum</name>
    <dbReference type="NCBI Taxonomy" id="1736"/>
    <lineage>
        <taxon>Bacteria</taxon>
        <taxon>Bacillati</taxon>
        <taxon>Bacillota</taxon>
        <taxon>Clostridia</taxon>
        <taxon>Eubacteriales</taxon>
        <taxon>Eubacteriaceae</taxon>
        <taxon>Eubacterium</taxon>
    </lineage>
</organism>
<gene>
    <name evidence="4" type="ORF">B2M23_13740</name>
</gene>
<feature type="coiled-coil region" evidence="1">
    <location>
        <begin position="233"/>
        <end position="260"/>
    </location>
</feature>
<dbReference type="PANTHER" id="PTHR40448">
    <property type="entry name" value="TWO-COMPONENT SENSOR HISTIDINE KINASE"/>
    <property type="match status" value="1"/>
</dbReference>
<keyword evidence="2" id="KW-1133">Transmembrane helix</keyword>
<evidence type="ECO:0000259" key="3">
    <source>
        <dbReference type="Pfam" id="PF14501"/>
    </source>
</evidence>
<feature type="transmembrane region" description="Helical" evidence="2">
    <location>
        <begin position="6"/>
        <end position="29"/>
    </location>
</feature>
<dbReference type="PANTHER" id="PTHR40448:SF1">
    <property type="entry name" value="TWO-COMPONENT SENSOR HISTIDINE KINASE"/>
    <property type="match status" value="1"/>
</dbReference>
<feature type="transmembrane region" description="Helical" evidence="2">
    <location>
        <begin position="211"/>
        <end position="232"/>
    </location>
</feature>
<dbReference type="InterPro" id="IPR036890">
    <property type="entry name" value="HATPase_C_sf"/>
</dbReference>
<dbReference type="SUPFAM" id="SSF55874">
    <property type="entry name" value="ATPase domain of HSP90 chaperone/DNA topoisomerase II/histidine kinase"/>
    <property type="match status" value="1"/>
</dbReference>
<dbReference type="Proteomes" id="UP000192391">
    <property type="component" value="Chromosome"/>
</dbReference>
<keyword evidence="1" id="KW-0175">Coiled coil</keyword>
<name>A0AAC9QV32_EUBLI</name>
<dbReference type="Gene3D" id="3.30.565.10">
    <property type="entry name" value="Histidine kinase-like ATPase, C-terminal domain"/>
    <property type="match status" value="1"/>
</dbReference>
<dbReference type="EMBL" id="CP019962">
    <property type="protein sequence ID" value="ARD66529.1"/>
    <property type="molecule type" value="Genomic_DNA"/>
</dbReference>
<dbReference type="KEGG" id="elim:B2M23_13740"/>
<feature type="transmembrane region" description="Helical" evidence="2">
    <location>
        <begin position="81"/>
        <end position="98"/>
    </location>
</feature>
<proteinExistence type="predicted"/>
<keyword evidence="2" id="KW-0812">Transmembrane</keyword>
<dbReference type="RefSeq" id="WP_038350705.1">
    <property type="nucleotide sequence ID" value="NZ_CP019962.1"/>
</dbReference>
<evidence type="ECO:0000313" key="4">
    <source>
        <dbReference type="EMBL" id="ARD66529.1"/>
    </source>
</evidence>
<feature type="transmembrane region" description="Helical" evidence="2">
    <location>
        <begin position="186"/>
        <end position="205"/>
    </location>
</feature>
<feature type="transmembrane region" description="Helical" evidence="2">
    <location>
        <begin position="105"/>
        <end position="128"/>
    </location>
</feature>
<dbReference type="CDD" id="cd16935">
    <property type="entry name" value="HATPase_AgrC-ComD-like"/>
    <property type="match status" value="1"/>
</dbReference>
<dbReference type="AlphaFoldDB" id="A0AAC9QV32"/>
<evidence type="ECO:0000256" key="1">
    <source>
        <dbReference type="SAM" id="Coils"/>
    </source>
</evidence>
<keyword evidence="2" id="KW-0472">Membrane</keyword>
<feature type="transmembrane region" description="Helical" evidence="2">
    <location>
        <begin position="41"/>
        <end position="61"/>
    </location>
</feature>
<sequence>MLESNIFMRYILGFWVQVVPVAALCYLAFDPEDYRLSVKKTAFLNLGVMLLLSILETFLWVWNEQFQGTDYEAAFSGNSTIFYGFLLLCFFLFLACVRSTLVKKLLVFSMGFAYAVFVASGANTYLTVFPESSFWDASREAGVMLQGGSIYVIIVLECVTLPLMILFMRKIVRPALRVLDTKTSRYFCLAIIIMLMLYCASYTRITFNFDTVLFVFYCLTLCVFGSFGIFFYTAGQMNKNRETEEKARQLEHQIQLEELNYRNIVGNLENARMLRHDVRHHLRLIGELAESGNTKAIQDYIQSYDDRIQSETTVQASDNYIFNSIYQYYLAKCEESGIELNVKVKLGQTPGIDQVDLTVLFSNILENAFNACQKVVGQKPFIDLRVGSVGSSMVIIMKNSTTMVSEKQTLTTAELQRLKENGRKSLGLQSVQSIVDAHHGYVEYHCSEGVFSTKISIICAAKDTDDSREERI</sequence>
<feature type="domain" description="Sensor histidine kinase NatK-like C-terminal" evidence="3">
    <location>
        <begin position="354"/>
        <end position="457"/>
    </location>
</feature>
<evidence type="ECO:0000313" key="5">
    <source>
        <dbReference type="Proteomes" id="UP000192391"/>
    </source>
</evidence>
<dbReference type="InterPro" id="IPR032834">
    <property type="entry name" value="NatK-like_C"/>
</dbReference>
<accession>A0AAC9QV32</accession>